<protein>
    <submittedName>
        <fullName evidence="3">Serine/threonine-protein kinase RsbW</fullName>
    </submittedName>
</protein>
<reference evidence="3 4" key="1">
    <citation type="submission" date="2017-02" db="EMBL/GenBank/DDBJ databases">
        <authorList>
            <person name="Peterson S.W."/>
        </authorList>
    </citation>
    <scope>NUCLEOTIDE SEQUENCE [LARGE SCALE GENOMIC DNA]</scope>
    <source>
        <strain evidence="3 4">ATCC 49788</strain>
    </source>
</reference>
<dbReference type="SUPFAM" id="SSF55874">
    <property type="entry name" value="ATPase domain of HSP90 chaperone/DNA topoisomerase II/histidine kinase"/>
    <property type="match status" value="1"/>
</dbReference>
<sequence length="143" mass="16235">MDTNYQEYNIRLSIDSRLEQVRVLSGALRGIGQELQLTDDKLGQLELIMVEAVNNVIEHAYQLESGNEVHVRVEYSPQEVHLIISDHGQAMPDQLHTEVRVMPNPEDLPEGGWGMGLIHLLADSIRYIRDARGNHLHVSKHLV</sequence>
<dbReference type="InterPro" id="IPR050267">
    <property type="entry name" value="Anti-sigma-factor_SerPK"/>
</dbReference>
<dbReference type="Gene3D" id="3.30.565.10">
    <property type="entry name" value="Histidine kinase-like ATPase, C-terminal domain"/>
    <property type="match status" value="1"/>
</dbReference>
<accession>A0A1T4VX40</accession>
<dbReference type="OrthoDB" id="5624604at2"/>
<evidence type="ECO:0000313" key="3">
    <source>
        <dbReference type="EMBL" id="SKA69580.1"/>
    </source>
</evidence>
<keyword evidence="4" id="KW-1185">Reference proteome</keyword>
<dbReference type="RefSeq" id="WP_078921010.1">
    <property type="nucleotide sequence ID" value="NZ_FUYB01000002.1"/>
</dbReference>
<keyword evidence="3" id="KW-0808">Transferase</keyword>
<dbReference type="GO" id="GO:0004674">
    <property type="term" value="F:protein serine/threonine kinase activity"/>
    <property type="evidence" value="ECO:0007669"/>
    <property type="project" value="UniProtKB-KW"/>
</dbReference>
<dbReference type="InterPro" id="IPR036890">
    <property type="entry name" value="HATPase_C_sf"/>
</dbReference>
<organism evidence="3 4">
    <name type="scientific">Thiothrix eikelboomii</name>
    <dbReference type="NCBI Taxonomy" id="92487"/>
    <lineage>
        <taxon>Bacteria</taxon>
        <taxon>Pseudomonadati</taxon>
        <taxon>Pseudomonadota</taxon>
        <taxon>Gammaproteobacteria</taxon>
        <taxon>Thiotrichales</taxon>
        <taxon>Thiotrichaceae</taxon>
        <taxon>Thiothrix</taxon>
    </lineage>
</organism>
<feature type="domain" description="Histidine kinase/HSP90-like ATPase" evidence="2">
    <location>
        <begin position="16"/>
        <end position="140"/>
    </location>
</feature>
<dbReference type="PANTHER" id="PTHR35526:SF3">
    <property type="entry name" value="ANTI-SIGMA-F FACTOR RSBW"/>
    <property type="match status" value="1"/>
</dbReference>
<dbReference type="Proteomes" id="UP000190460">
    <property type="component" value="Unassembled WGS sequence"/>
</dbReference>
<dbReference type="Pfam" id="PF13581">
    <property type="entry name" value="HATPase_c_2"/>
    <property type="match status" value="1"/>
</dbReference>
<evidence type="ECO:0000313" key="4">
    <source>
        <dbReference type="Proteomes" id="UP000190460"/>
    </source>
</evidence>
<dbReference type="AlphaFoldDB" id="A0A1T4VX40"/>
<dbReference type="PANTHER" id="PTHR35526">
    <property type="entry name" value="ANTI-SIGMA-F FACTOR RSBW-RELATED"/>
    <property type="match status" value="1"/>
</dbReference>
<gene>
    <name evidence="3" type="ORF">SAMN02745130_00509</name>
</gene>
<name>A0A1T4VX40_9GAMM</name>
<dbReference type="CDD" id="cd16936">
    <property type="entry name" value="HATPase_RsbW-like"/>
    <property type="match status" value="1"/>
</dbReference>
<dbReference type="EMBL" id="FUYB01000002">
    <property type="protein sequence ID" value="SKA69580.1"/>
    <property type="molecule type" value="Genomic_DNA"/>
</dbReference>
<dbReference type="STRING" id="92487.SAMN02745130_00509"/>
<proteinExistence type="predicted"/>
<dbReference type="InterPro" id="IPR003594">
    <property type="entry name" value="HATPase_dom"/>
</dbReference>
<evidence type="ECO:0000259" key="2">
    <source>
        <dbReference type="Pfam" id="PF13581"/>
    </source>
</evidence>
<evidence type="ECO:0000256" key="1">
    <source>
        <dbReference type="ARBA" id="ARBA00022527"/>
    </source>
</evidence>
<keyword evidence="1" id="KW-0723">Serine/threonine-protein kinase</keyword>
<keyword evidence="3" id="KW-0418">Kinase</keyword>